<reference evidence="1 2" key="1">
    <citation type="submission" date="2018-08" db="EMBL/GenBank/DDBJ databases">
        <title>A genome reference for cultivated species of the human gut microbiota.</title>
        <authorList>
            <person name="Zou Y."/>
            <person name="Xue W."/>
            <person name="Luo G."/>
        </authorList>
    </citation>
    <scope>NUCLEOTIDE SEQUENCE [LARGE SCALE GENOMIC DNA]</scope>
    <source>
        <strain evidence="1 2">AF16-14</strain>
    </source>
</reference>
<evidence type="ECO:0000313" key="1">
    <source>
        <dbReference type="EMBL" id="RGU58150.1"/>
    </source>
</evidence>
<evidence type="ECO:0000313" key="2">
    <source>
        <dbReference type="Proteomes" id="UP000284243"/>
    </source>
</evidence>
<dbReference type="RefSeq" id="WP_118160018.1">
    <property type="nucleotide sequence ID" value="NZ_QRYC01000003.1"/>
</dbReference>
<proteinExistence type="predicted"/>
<accession>A0A412TWY4</accession>
<gene>
    <name evidence="1" type="ORF">DWW57_03595</name>
</gene>
<comment type="caution">
    <text evidence="1">The sequence shown here is derived from an EMBL/GenBank/DDBJ whole genome shotgun (WGS) entry which is preliminary data.</text>
</comment>
<sequence>MDSFQKIQGKTTKCDFGSLFVTILQKPMSFFLIVFFFFCFSCNNYIPPSIPPTIVINKEDCKQTYKLSDIVQEYQLIPLETSDSCLIGSVGKIIFDTTSFYLKDETSKLIYHFDMTGKLHNTIGRRGRGPFEYLHLDDYCITKNKNILVLDGSSKKMITYTSCGRPIALQELPFFADSFEILNDSILIFNGAAFEDQIILWDYRNKKRINSHLKYDPHYNCRPLKPFTKCNNEILWQREFEQMLYRVTEQELIPARYIDFQEFAYNGKLEKTPQGIYFLQPDIAHMNRYYENDKYIHFIFECEALDDMPFLVYYFKKSGKKIILNNNHYKDDLTFYHITPPAINAFTTAGDPVSVLYTSF</sequence>
<organism evidence="1 2">
    <name type="scientific">Odoribacter splanchnicus</name>
    <dbReference type="NCBI Taxonomy" id="28118"/>
    <lineage>
        <taxon>Bacteria</taxon>
        <taxon>Pseudomonadati</taxon>
        <taxon>Bacteroidota</taxon>
        <taxon>Bacteroidia</taxon>
        <taxon>Bacteroidales</taxon>
        <taxon>Odoribacteraceae</taxon>
        <taxon>Odoribacter</taxon>
    </lineage>
</organism>
<dbReference type="AlphaFoldDB" id="A0A412TWY4"/>
<name>A0A412TWY4_9BACT</name>
<protein>
    <submittedName>
        <fullName evidence="1">6-bladed beta-propeller</fullName>
    </submittedName>
</protein>
<dbReference type="EMBL" id="QRYC01000003">
    <property type="protein sequence ID" value="RGU58150.1"/>
    <property type="molecule type" value="Genomic_DNA"/>
</dbReference>
<dbReference type="Pfam" id="PF17170">
    <property type="entry name" value="DUF5128"/>
    <property type="match status" value="1"/>
</dbReference>
<dbReference type="Proteomes" id="UP000284243">
    <property type="component" value="Unassembled WGS sequence"/>
</dbReference>